<accession>A0A0G0N3C1</accession>
<evidence type="ECO:0000313" key="1">
    <source>
        <dbReference type="EMBL" id="KKR09938.1"/>
    </source>
</evidence>
<name>A0A0G0N3C1_9BACT</name>
<sequence length="223" mass="25977">MTGEKKEYELLGYSSEREYRQALSKKYYNPLRGHSKKYYEELSHRYHEELPDLLHQNRIRRQNELTSLEERDALLAIEEARKKLSQRGIEVKINKKRKSDEPAPSAEPQLDIGRLADLMQRSGSYGRQLIQTVAELGITPHNITDPDKVEQITNLLHDKTSPKEQGPVITHTGRTVLGLKLGRHTETHDYSPNQEVQEPEEDEIYTETRTFLDRVFGRKGRRS</sequence>
<dbReference type="STRING" id="1618550.UT39_C0025G0001"/>
<organism evidence="1 2">
    <name type="scientific">Candidatus Woesebacteria bacterium GW2011_GWA1_39_21</name>
    <dbReference type="NCBI Taxonomy" id="1618550"/>
    <lineage>
        <taxon>Bacteria</taxon>
        <taxon>Candidatus Woeseibacteriota</taxon>
    </lineage>
</organism>
<proteinExistence type="predicted"/>
<dbReference type="Proteomes" id="UP000034246">
    <property type="component" value="Unassembled WGS sequence"/>
</dbReference>
<comment type="caution">
    <text evidence="1">The sequence shown here is derived from an EMBL/GenBank/DDBJ whole genome shotgun (WGS) entry which is preliminary data.</text>
</comment>
<gene>
    <name evidence="1" type="ORF">UT39_C0025G0001</name>
</gene>
<protein>
    <submittedName>
        <fullName evidence="1">Uncharacterized protein</fullName>
    </submittedName>
</protein>
<dbReference type="AlphaFoldDB" id="A0A0G0N3C1"/>
<evidence type="ECO:0000313" key="2">
    <source>
        <dbReference type="Proteomes" id="UP000034246"/>
    </source>
</evidence>
<reference evidence="1 2" key="1">
    <citation type="journal article" date="2015" name="Nature">
        <title>rRNA introns, odd ribosomes, and small enigmatic genomes across a large radiation of phyla.</title>
        <authorList>
            <person name="Brown C.T."/>
            <person name="Hug L.A."/>
            <person name="Thomas B.C."/>
            <person name="Sharon I."/>
            <person name="Castelle C.J."/>
            <person name="Singh A."/>
            <person name="Wilkins M.J."/>
            <person name="Williams K.H."/>
            <person name="Banfield J.F."/>
        </authorList>
    </citation>
    <scope>NUCLEOTIDE SEQUENCE [LARGE SCALE GENOMIC DNA]</scope>
</reference>
<dbReference type="EMBL" id="LBWP01000025">
    <property type="protein sequence ID" value="KKR09938.1"/>
    <property type="molecule type" value="Genomic_DNA"/>
</dbReference>